<dbReference type="AlphaFoldDB" id="A0A640VQ22"/>
<dbReference type="Proteomes" id="UP000436522">
    <property type="component" value="Unassembled WGS sequence"/>
</dbReference>
<protein>
    <submittedName>
        <fullName evidence="1">Uncharacterized protein</fullName>
    </submittedName>
</protein>
<dbReference type="OrthoDB" id="7873712at2"/>
<keyword evidence="2" id="KW-1185">Reference proteome</keyword>
<proteinExistence type="predicted"/>
<accession>A0A640VQ22</accession>
<dbReference type="EMBL" id="BLIV01000004">
    <property type="protein sequence ID" value="GFE50528.1"/>
    <property type="molecule type" value="Genomic_DNA"/>
</dbReference>
<organism evidence="1 2">
    <name type="scientific">Roseobacter cerasinus</name>
    <dbReference type="NCBI Taxonomy" id="2602289"/>
    <lineage>
        <taxon>Bacteria</taxon>
        <taxon>Pseudomonadati</taxon>
        <taxon>Pseudomonadota</taxon>
        <taxon>Alphaproteobacteria</taxon>
        <taxon>Rhodobacterales</taxon>
        <taxon>Roseobacteraceae</taxon>
        <taxon>Roseobacter</taxon>
    </lineage>
</organism>
<reference evidence="1 2" key="1">
    <citation type="submission" date="2019-12" db="EMBL/GenBank/DDBJ databases">
        <title>Roseobacter cerasinus sp. nov., isolated from seawater around aquaculture.</title>
        <authorList>
            <person name="Muramatsu S."/>
            <person name="Takabe Y."/>
            <person name="Mori K."/>
            <person name="Takaichi S."/>
            <person name="Hanada S."/>
        </authorList>
    </citation>
    <scope>NUCLEOTIDE SEQUENCE [LARGE SCALE GENOMIC DNA]</scope>
    <source>
        <strain evidence="1 2">AI77</strain>
    </source>
</reference>
<evidence type="ECO:0000313" key="1">
    <source>
        <dbReference type="EMBL" id="GFE50528.1"/>
    </source>
</evidence>
<comment type="caution">
    <text evidence="1">The sequence shown here is derived from an EMBL/GenBank/DDBJ whole genome shotgun (WGS) entry which is preliminary data.</text>
</comment>
<gene>
    <name evidence="1" type="ORF">So717_22810</name>
</gene>
<name>A0A640VQ22_9RHOB</name>
<evidence type="ECO:0000313" key="2">
    <source>
        <dbReference type="Proteomes" id="UP000436522"/>
    </source>
</evidence>
<dbReference type="RefSeq" id="WP_159977393.1">
    <property type="nucleotide sequence ID" value="NZ_BLIV01000004.1"/>
</dbReference>
<sequence>MRIAALFLWIMVPIGFWWAYAVYGTPHLVLSYRFHDNGDIYNPLAHRRYINCDYLGVHGWITVPAVEENCPWVRFFKVNS</sequence>